<evidence type="ECO:0000313" key="12">
    <source>
        <dbReference type="RefSeq" id="XP_027112197.1"/>
    </source>
</evidence>
<keyword evidence="5 8" id="KW-0371">Homeobox</keyword>
<keyword evidence="11" id="KW-1185">Reference proteome</keyword>
<evidence type="ECO:0000256" key="4">
    <source>
        <dbReference type="ARBA" id="ARBA00023125"/>
    </source>
</evidence>
<keyword evidence="6" id="KW-0804">Transcription</keyword>
<dbReference type="GeneID" id="113731244"/>
<evidence type="ECO:0000256" key="8">
    <source>
        <dbReference type="PROSITE-ProRule" id="PRU00108"/>
    </source>
</evidence>
<feature type="compositionally biased region" description="Low complexity" evidence="9">
    <location>
        <begin position="277"/>
        <end position="293"/>
    </location>
</feature>
<dbReference type="InterPro" id="IPR009057">
    <property type="entry name" value="Homeodomain-like_sf"/>
</dbReference>
<dbReference type="Pfam" id="PF07526">
    <property type="entry name" value="POX"/>
    <property type="match status" value="1"/>
</dbReference>
<dbReference type="Pfam" id="PF05920">
    <property type="entry name" value="Homeobox_KN"/>
    <property type="match status" value="1"/>
</dbReference>
<reference evidence="11" key="1">
    <citation type="journal article" date="2025" name="Foods">
        <title>Unveiling the Microbial Signatures of Arabica Coffee Cherries: Insights into Ripeness Specific Diversity, Functional Traits, and Implications for Quality and Safety.</title>
        <authorList>
            <consortium name="RefSeq"/>
            <person name="Tenea G.N."/>
            <person name="Cifuentes V."/>
            <person name="Reyes P."/>
            <person name="Cevallos-Vallejos M."/>
        </authorList>
    </citation>
    <scope>NUCLEOTIDE SEQUENCE [LARGE SCALE GENOMIC DNA]</scope>
</reference>
<evidence type="ECO:0000313" key="11">
    <source>
        <dbReference type="Proteomes" id="UP001652660"/>
    </source>
</evidence>
<dbReference type="SMART" id="SM00389">
    <property type="entry name" value="HOX"/>
    <property type="match status" value="1"/>
</dbReference>
<evidence type="ECO:0000256" key="7">
    <source>
        <dbReference type="ARBA" id="ARBA00023242"/>
    </source>
</evidence>
<feature type="compositionally biased region" description="Basic and acidic residues" evidence="9">
    <location>
        <begin position="247"/>
        <end position="269"/>
    </location>
</feature>
<dbReference type="RefSeq" id="XP_027112197.1">
    <property type="nucleotide sequence ID" value="XM_027256396.1"/>
</dbReference>
<reference evidence="12 13" key="2">
    <citation type="submission" date="2025-04" db="UniProtKB">
        <authorList>
            <consortium name="RefSeq"/>
        </authorList>
    </citation>
    <scope>IDENTIFICATION</scope>
    <source>
        <tissue evidence="12 13">Leaves</tissue>
    </source>
</reference>
<protein>
    <submittedName>
        <fullName evidence="12 13">BEL1-like homeodomain protein 7</fullName>
    </submittedName>
</protein>
<feature type="region of interest" description="Disordered" evidence="9">
    <location>
        <begin position="247"/>
        <end position="296"/>
    </location>
</feature>
<evidence type="ECO:0000313" key="13">
    <source>
        <dbReference type="RefSeq" id="XP_027112198.1"/>
    </source>
</evidence>
<evidence type="ECO:0000256" key="1">
    <source>
        <dbReference type="ARBA" id="ARBA00004123"/>
    </source>
</evidence>
<evidence type="ECO:0000256" key="3">
    <source>
        <dbReference type="ARBA" id="ARBA00023015"/>
    </source>
</evidence>
<dbReference type="Gene3D" id="1.10.10.60">
    <property type="entry name" value="Homeodomain-like"/>
    <property type="match status" value="1"/>
</dbReference>
<dbReference type="FunFam" id="1.10.10.60:FF:000083">
    <property type="entry name" value="BEL1-like homeodomain protein 4"/>
    <property type="match status" value="1"/>
</dbReference>
<keyword evidence="4 8" id="KW-0238">DNA-binding</keyword>
<name>A0A6P6WE00_COFAR</name>
<sequence length="670" mass="73441">MAAYFPGSENERDMSTMLHLRESLSSSYSNAPVLPGNLMMYMNYSSSSGSYSGALAGNSQNHGSSITDLLVASSSKASEQENLVDLGGQRFGEHDLTEWKNGRNSMLLMYPGGDAAGVLQNPQNMQIQGLSLTLSTHVPSGFQVSSLQCSSPNPGYSSLLSANPSIPAVGTGRNGYFENLDSSQSKQSRHIEYVSSGFPGSNSDTARADVSPYGMPSIARAVPNSKYLKAAQQLLDEVVNVRKALKEHNPKKGAMKDSKESHGDPKNGESDYPICGSSTNAQESSSNSASELSAAEKQDLQSKMSKLLAMMDEVDKRYKQYYHQMQIVVSSFDVIAGSEAARPYTALALQTISRHFRCLRDAINVQVQVTRRSLGEQDASTSSKAIGISRLRYVDQQIKQQRALQQLGMMQQHAWRPQRGLPESSVTVLRAWLFEHFLHPYPKDSDKIMLARQTGLTRSQVSNWFINARVRLWKPMVEEMYKEEAVDAEMDSNSSSDIAGKTVVGDVKESEGRGEDILQSTTSTVTERCSAEQLIESKSDYFPDVEMMETNIGRPFQNDSNVLPDTAVVQSIEGNGRYMVASAAAYHMSELERFENGSGVSLTLGLQHSDGGTVRMPIQTYQNYIPMRGDDKCSVAAPSMGVQAADFDCMDSGNQQNRFASSQTLHDFVA</sequence>
<feature type="DNA-binding region" description="Homeobox" evidence="8">
    <location>
        <begin position="414"/>
        <end position="476"/>
    </location>
</feature>
<dbReference type="GO" id="GO:0006355">
    <property type="term" value="P:regulation of DNA-templated transcription"/>
    <property type="evidence" value="ECO:0007669"/>
    <property type="project" value="InterPro"/>
</dbReference>
<proteinExistence type="inferred from homology"/>
<dbReference type="PANTHER" id="PTHR11850">
    <property type="entry name" value="HOMEOBOX PROTEIN TRANSCRIPTION FACTORS"/>
    <property type="match status" value="1"/>
</dbReference>
<gene>
    <name evidence="12 13" type="primary">LOC113731244</name>
</gene>
<comment type="similarity">
    <text evidence="2">Belongs to the TALE/BELL homeobox family.</text>
</comment>
<dbReference type="OrthoDB" id="10056939at2759"/>
<dbReference type="GO" id="GO:0005634">
    <property type="term" value="C:nucleus"/>
    <property type="evidence" value="ECO:0007669"/>
    <property type="project" value="UniProtKB-SubCell"/>
</dbReference>
<dbReference type="SMART" id="SM00574">
    <property type="entry name" value="POX"/>
    <property type="match status" value="1"/>
</dbReference>
<dbReference type="InterPro" id="IPR006563">
    <property type="entry name" value="POX_dom"/>
</dbReference>
<dbReference type="Proteomes" id="UP001652660">
    <property type="component" value="Chromosome 2e"/>
</dbReference>
<organism evidence="11 12">
    <name type="scientific">Coffea arabica</name>
    <name type="common">Arabian coffee</name>
    <dbReference type="NCBI Taxonomy" id="13443"/>
    <lineage>
        <taxon>Eukaryota</taxon>
        <taxon>Viridiplantae</taxon>
        <taxon>Streptophyta</taxon>
        <taxon>Embryophyta</taxon>
        <taxon>Tracheophyta</taxon>
        <taxon>Spermatophyta</taxon>
        <taxon>Magnoliopsida</taxon>
        <taxon>eudicotyledons</taxon>
        <taxon>Gunneridae</taxon>
        <taxon>Pentapetalae</taxon>
        <taxon>asterids</taxon>
        <taxon>lamiids</taxon>
        <taxon>Gentianales</taxon>
        <taxon>Rubiaceae</taxon>
        <taxon>Ixoroideae</taxon>
        <taxon>Gardenieae complex</taxon>
        <taxon>Bertiereae - Coffeeae clade</taxon>
        <taxon>Coffeeae</taxon>
        <taxon>Coffea</taxon>
    </lineage>
</organism>
<evidence type="ECO:0000259" key="10">
    <source>
        <dbReference type="PROSITE" id="PS50071"/>
    </source>
</evidence>
<dbReference type="SUPFAM" id="SSF46689">
    <property type="entry name" value="Homeodomain-like"/>
    <property type="match status" value="1"/>
</dbReference>
<dbReference type="InterPro" id="IPR050224">
    <property type="entry name" value="TALE_homeobox"/>
</dbReference>
<evidence type="ECO:0000256" key="2">
    <source>
        <dbReference type="ARBA" id="ARBA00006454"/>
    </source>
</evidence>
<evidence type="ECO:0000256" key="5">
    <source>
        <dbReference type="ARBA" id="ARBA00023155"/>
    </source>
</evidence>
<accession>A0A6P6WE00</accession>
<dbReference type="AlphaFoldDB" id="A0A6P6WE00"/>
<dbReference type="InterPro" id="IPR001356">
    <property type="entry name" value="HD"/>
</dbReference>
<evidence type="ECO:0000256" key="9">
    <source>
        <dbReference type="SAM" id="MobiDB-lite"/>
    </source>
</evidence>
<dbReference type="CDD" id="cd00086">
    <property type="entry name" value="homeodomain"/>
    <property type="match status" value="1"/>
</dbReference>
<evidence type="ECO:0000256" key="6">
    <source>
        <dbReference type="ARBA" id="ARBA00023163"/>
    </source>
</evidence>
<comment type="subcellular location">
    <subcellularLocation>
        <location evidence="1 8">Nucleus</location>
    </subcellularLocation>
</comment>
<dbReference type="GO" id="GO:0003677">
    <property type="term" value="F:DNA binding"/>
    <property type="evidence" value="ECO:0007669"/>
    <property type="project" value="UniProtKB-UniRule"/>
</dbReference>
<keyword evidence="3" id="KW-0805">Transcription regulation</keyword>
<keyword evidence="7 8" id="KW-0539">Nucleus</keyword>
<dbReference type="PROSITE" id="PS50071">
    <property type="entry name" value="HOMEOBOX_2"/>
    <property type="match status" value="1"/>
</dbReference>
<dbReference type="InterPro" id="IPR008422">
    <property type="entry name" value="KN_HD"/>
</dbReference>
<dbReference type="RefSeq" id="XP_027112198.1">
    <property type="nucleotide sequence ID" value="XM_027256397.1"/>
</dbReference>
<feature type="domain" description="Homeobox" evidence="10">
    <location>
        <begin position="412"/>
        <end position="475"/>
    </location>
</feature>